<dbReference type="InterPro" id="IPR001387">
    <property type="entry name" value="Cro/C1-type_HTH"/>
</dbReference>
<dbReference type="GO" id="GO:0003677">
    <property type="term" value="F:DNA binding"/>
    <property type="evidence" value="ECO:0007669"/>
    <property type="project" value="InterPro"/>
</dbReference>
<evidence type="ECO:0000313" key="3">
    <source>
        <dbReference type="Proteomes" id="UP000094271"/>
    </source>
</evidence>
<dbReference type="OrthoDB" id="1862033at2"/>
<dbReference type="RefSeq" id="WP_069431824.1">
    <property type="nucleotide sequence ID" value="NZ_MEHA01000012.1"/>
</dbReference>
<dbReference type="InterPro" id="IPR010982">
    <property type="entry name" value="Lambda_DNA-bd_dom_sf"/>
</dbReference>
<dbReference type="SMART" id="SM00530">
    <property type="entry name" value="HTH_XRE"/>
    <property type="match status" value="1"/>
</dbReference>
<evidence type="ECO:0000259" key="1">
    <source>
        <dbReference type="PROSITE" id="PS50943"/>
    </source>
</evidence>
<dbReference type="AlphaFoldDB" id="A0A1E3UG48"/>
<dbReference type="Gene3D" id="1.10.260.40">
    <property type="entry name" value="lambda repressor-like DNA-binding domains"/>
    <property type="match status" value="1"/>
</dbReference>
<dbReference type="EMBL" id="MEHA01000012">
    <property type="protein sequence ID" value="ODR49698.1"/>
    <property type="molecule type" value="Genomic_DNA"/>
</dbReference>
<organism evidence="2 3">
    <name type="scientific">Eisenbergiella tayi</name>
    <dbReference type="NCBI Taxonomy" id="1432052"/>
    <lineage>
        <taxon>Bacteria</taxon>
        <taxon>Bacillati</taxon>
        <taxon>Bacillota</taxon>
        <taxon>Clostridia</taxon>
        <taxon>Lachnospirales</taxon>
        <taxon>Lachnospiraceae</taxon>
        <taxon>Eisenbergiella</taxon>
    </lineage>
</organism>
<proteinExistence type="predicted"/>
<dbReference type="Pfam" id="PF01381">
    <property type="entry name" value="HTH_3"/>
    <property type="match status" value="1"/>
</dbReference>
<reference evidence="2 3" key="1">
    <citation type="submission" date="2016-08" db="EMBL/GenBank/DDBJ databases">
        <authorList>
            <person name="Seilhamer J.J."/>
        </authorList>
    </citation>
    <scope>NUCLEOTIDE SEQUENCE [LARGE SCALE GENOMIC DNA]</scope>
    <source>
        <strain evidence="2 3">NML150140-1</strain>
    </source>
</reference>
<evidence type="ECO:0000313" key="2">
    <source>
        <dbReference type="EMBL" id="ODR49698.1"/>
    </source>
</evidence>
<sequence>MIGKNISQLLYEQQKTQVWLAQKCGVTKGHINQIITGKTQPSLQLLLKISESLSVSIDKIVDTNSQQS</sequence>
<dbReference type="PROSITE" id="PS50943">
    <property type="entry name" value="HTH_CROC1"/>
    <property type="match status" value="1"/>
</dbReference>
<dbReference type="CDD" id="cd00093">
    <property type="entry name" value="HTH_XRE"/>
    <property type="match status" value="1"/>
</dbReference>
<gene>
    <name evidence="2" type="ORF">BEI59_17330</name>
</gene>
<name>A0A1E3UG48_9FIRM</name>
<accession>A0A1E3UG48</accession>
<protein>
    <recommendedName>
        <fullName evidence="1">HTH cro/C1-type domain-containing protein</fullName>
    </recommendedName>
</protein>
<comment type="caution">
    <text evidence="2">The sequence shown here is derived from an EMBL/GenBank/DDBJ whole genome shotgun (WGS) entry which is preliminary data.</text>
</comment>
<feature type="domain" description="HTH cro/C1-type" evidence="1">
    <location>
        <begin position="20"/>
        <end position="60"/>
    </location>
</feature>
<dbReference type="Proteomes" id="UP000094271">
    <property type="component" value="Unassembled WGS sequence"/>
</dbReference>
<dbReference type="SUPFAM" id="SSF47413">
    <property type="entry name" value="lambda repressor-like DNA-binding domains"/>
    <property type="match status" value="1"/>
</dbReference>